<keyword evidence="3" id="KW-1185">Reference proteome</keyword>
<accession>A0A401SBW3</accession>
<dbReference type="EMBL" id="BEZZ01000182">
    <property type="protein sequence ID" value="GCC27899.1"/>
    <property type="molecule type" value="Genomic_DNA"/>
</dbReference>
<dbReference type="AlphaFoldDB" id="A0A401SBW3"/>
<evidence type="ECO:0000256" key="1">
    <source>
        <dbReference type="SAM" id="MobiDB-lite"/>
    </source>
</evidence>
<name>A0A401SBW3_CHIPU</name>
<reference evidence="2 3" key="1">
    <citation type="journal article" date="2018" name="Nat. Ecol. Evol.">
        <title>Shark genomes provide insights into elasmobranch evolution and the origin of vertebrates.</title>
        <authorList>
            <person name="Hara Y"/>
            <person name="Yamaguchi K"/>
            <person name="Onimaru K"/>
            <person name="Kadota M"/>
            <person name="Koyanagi M"/>
            <person name="Keeley SD"/>
            <person name="Tatsumi K"/>
            <person name="Tanaka K"/>
            <person name="Motone F"/>
            <person name="Kageyama Y"/>
            <person name="Nozu R"/>
            <person name="Adachi N"/>
            <person name="Nishimura O"/>
            <person name="Nakagawa R"/>
            <person name="Tanegashima C"/>
            <person name="Kiyatake I"/>
            <person name="Matsumoto R"/>
            <person name="Murakumo K"/>
            <person name="Nishida K"/>
            <person name="Terakita A"/>
            <person name="Kuratani S"/>
            <person name="Sato K"/>
            <person name="Hyodo S Kuraku.S."/>
        </authorList>
    </citation>
    <scope>NUCLEOTIDE SEQUENCE [LARGE SCALE GENOMIC DNA]</scope>
</reference>
<proteinExistence type="predicted"/>
<evidence type="ECO:0000313" key="2">
    <source>
        <dbReference type="EMBL" id="GCC27899.1"/>
    </source>
</evidence>
<evidence type="ECO:0000313" key="3">
    <source>
        <dbReference type="Proteomes" id="UP000287033"/>
    </source>
</evidence>
<sequence>MASGLEARAERDGQRATKWSGTPSSLETQAVQDGQCAPSGVERPAVWTPEQSGTASMAPSGVERPIMCCTLCVCVEGGRYDPAEECRQLMAAWTR</sequence>
<dbReference type="Proteomes" id="UP000287033">
    <property type="component" value="Unassembled WGS sequence"/>
</dbReference>
<gene>
    <name evidence="2" type="ORF">chiPu_0006325</name>
</gene>
<organism evidence="2 3">
    <name type="scientific">Chiloscyllium punctatum</name>
    <name type="common">Brownbanded bambooshark</name>
    <name type="synonym">Hemiscyllium punctatum</name>
    <dbReference type="NCBI Taxonomy" id="137246"/>
    <lineage>
        <taxon>Eukaryota</taxon>
        <taxon>Metazoa</taxon>
        <taxon>Chordata</taxon>
        <taxon>Craniata</taxon>
        <taxon>Vertebrata</taxon>
        <taxon>Chondrichthyes</taxon>
        <taxon>Elasmobranchii</taxon>
        <taxon>Galeomorphii</taxon>
        <taxon>Galeoidea</taxon>
        <taxon>Orectolobiformes</taxon>
        <taxon>Hemiscylliidae</taxon>
        <taxon>Chiloscyllium</taxon>
    </lineage>
</organism>
<protein>
    <submittedName>
        <fullName evidence="2">Uncharacterized protein</fullName>
    </submittedName>
</protein>
<feature type="region of interest" description="Disordered" evidence="1">
    <location>
        <begin position="1"/>
        <end position="60"/>
    </location>
</feature>
<feature type="compositionally biased region" description="Polar residues" evidence="1">
    <location>
        <begin position="17"/>
        <end position="32"/>
    </location>
</feature>
<comment type="caution">
    <text evidence="2">The sequence shown here is derived from an EMBL/GenBank/DDBJ whole genome shotgun (WGS) entry which is preliminary data.</text>
</comment>